<keyword evidence="4" id="KW-0175">Coiled coil</keyword>
<keyword evidence="5" id="KW-1133">Transmembrane helix</keyword>
<evidence type="ECO:0000259" key="6">
    <source>
        <dbReference type="PROSITE" id="PS50111"/>
    </source>
</evidence>
<evidence type="ECO:0000256" key="1">
    <source>
        <dbReference type="ARBA" id="ARBA00023224"/>
    </source>
</evidence>
<evidence type="ECO:0000256" key="2">
    <source>
        <dbReference type="ARBA" id="ARBA00029447"/>
    </source>
</evidence>
<gene>
    <name evidence="8" type="ORF">I6U48_15150</name>
</gene>
<proteinExistence type="inferred from homology"/>
<dbReference type="AlphaFoldDB" id="A0A949TRW7"/>
<reference evidence="8" key="1">
    <citation type="submission" date="2020-12" db="EMBL/GenBank/DDBJ databases">
        <title>Clostridium thailandense sp. nov., a novel acetogenic bacterium isolated from peat land soil in Thailand.</title>
        <authorList>
            <person name="Chaikitkaew S."/>
            <person name="Birkeland N.K."/>
        </authorList>
    </citation>
    <scope>NUCLEOTIDE SEQUENCE</scope>
    <source>
        <strain evidence="8">PL3</strain>
    </source>
</reference>
<evidence type="ECO:0000259" key="7">
    <source>
        <dbReference type="PROSITE" id="PS50885"/>
    </source>
</evidence>
<evidence type="ECO:0000313" key="8">
    <source>
        <dbReference type="EMBL" id="MBV7274242.1"/>
    </source>
</evidence>
<keyword evidence="5" id="KW-0472">Membrane</keyword>
<dbReference type="GO" id="GO:0007165">
    <property type="term" value="P:signal transduction"/>
    <property type="evidence" value="ECO:0007669"/>
    <property type="project" value="UniProtKB-KW"/>
</dbReference>
<dbReference type="CDD" id="cd06225">
    <property type="entry name" value="HAMP"/>
    <property type="match status" value="1"/>
</dbReference>
<feature type="transmembrane region" description="Helical" evidence="5">
    <location>
        <begin position="12"/>
        <end position="33"/>
    </location>
</feature>
<keyword evidence="1 3" id="KW-0807">Transducer</keyword>
<feature type="coiled-coil region" evidence="4">
    <location>
        <begin position="384"/>
        <end position="418"/>
    </location>
</feature>
<organism evidence="8 9">
    <name type="scientific">Clostridium thailandense</name>
    <dbReference type="NCBI Taxonomy" id="2794346"/>
    <lineage>
        <taxon>Bacteria</taxon>
        <taxon>Bacillati</taxon>
        <taxon>Bacillota</taxon>
        <taxon>Clostridia</taxon>
        <taxon>Eubacteriales</taxon>
        <taxon>Clostridiaceae</taxon>
        <taxon>Clostridium</taxon>
    </lineage>
</organism>
<dbReference type="CDD" id="cd18773">
    <property type="entry name" value="PDC1_HK_sensor"/>
    <property type="match status" value="1"/>
</dbReference>
<feature type="transmembrane region" description="Helical" evidence="5">
    <location>
        <begin position="306"/>
        <end position="325"/>
    </location>
</feature>
<dbReference type="InterPro" id="IPR004089">
    <property type="entry name" value="MCPsignal_dom"/>
</dbReference>
<dbReference type="Pfam" id="PF00015">
    <property type="entry name" value="MCPsignal"/>
    <property type="match status" value="1"/>
</dbReference>
<dbReference type="PROSITE" id="PS50885">
    <property type="entry name" value="HAMP"/>
    <property type="match status" value="1"/>
</dbReference>
<dbReference type="GO" id="GO:0016020">
    <property type="term" value="C:membrane"/>
    <property type="evidence" value="ECO:0007669"/>
    <property type="project" value="InterPro"/>
</dbReference>
<feature type="domain" description="Methyl-accepting transducer" evidence="6">
    <location>
        <begin position="393"/>
        <end position="637"/>
    </location>
</feature>
<name>A0A949TRW7_9CLOT</name>
<feature type="domain" description="HAMP" evidence="7">
    <location>
        <begin position="326"/>
        <end position="381"/>
    </location>
</feature>
<dbReference type="EMBL" id="JAEEGC010000070">
    <property type="protein sequence ID" value="MBV7274242.1"/>
    <property type="molecule type" value="Genomic_DNA"/>
</dbReference>
<evidence type="ECO:0000256" key="5">
    <source>
        <dbReference type="SAM" id="Phobius"/>
    </source>
</evidence>
<evidence type="ECO:0000256" key="3">
    <source>
        <dbReference type="PROSITE-ProRule" id="PRU00284"/>
    </source>
</evidence>
<comment type="caution">
    <text evidence="8">The sequence shown here is derived from an EMBL/GenBank/DDBJ whole genome shotgun (WGS) entry which is preliminary data.</text>
</comment>
<dbReference type="SMART" id="SM00283">
    <property type="entry name" value="MA"/>
    <property type="match status" value="1"/>
</dbReference>
<dbReference type="RefSeq" id="WP_218321306.1">
    <property type="nucleotide sequence ID" value="NZ_JAEEGC010000070.1"/>
</dbReference>
<dbReference type="InterPro" id="IPR003660">
    <property type="entry name" value="HAMP_dom"/>
</dbReference>
<dbReference type="PANTHER" id="PTHR32089:SF112">
    <property type="entry name" value="LYSOZYME-LIKE PROTEIN-RELATED"/>
    <property type="match status" value="1"/>
</dbReference>
<keyword evidence="5" id="KW-0812">Transmembrane</keyword>
<keyword evidence="9" id="KW-1185">Reference proteome</keyword>
<accession>A0A949TRW7</accession>
<evidence type="ECO:0000313" key="9">
    <source>
        <dbReference type="Proteomes" id="UP000694308"/>
    </source>
</evidence>
<dbReference type="Proteomes" id="UP000694308">
    <property type="component" value="Unassembled WGS sequence"/>
</dbReference>
<dbReference type="PANTHER" id="PTHR32089">
    <property type="entry name" value="METHYL-ACCEPTING CHEMOTAXIS PROTEIN MCPB"/>
    <property type="match status" value="1"/>
</dbReference>
<sequence length="687" mass="75002">MVKLRQKLNSVFGKMLILSISCIIIPMLISLFYQTSSSHKYMEEDARKYLNSTASDKKSEIETAFKGQVDLALALSKDEFVVDYLKNISQTNQIDSIASGKISNNLTTLLKDSKGLNENIYFSYGPDNVVINDALDGKSVGMPLPDSKYSNMVAAKKDKKPIISTKLSPVTGKPVVTVNVAVIDNKSDKVLGIYGSASTLEAVAKNIVKGNSNNNVKTIIVDINGLVAVSEEASEIMKYDFSKQNGDVKDFYNTLKANTSGIGYFTKNGTKNIAAYCKSDFINMYVVTYMPVNEYISKVNSTRNNIILVIIISILIASLMIFLFARKIIKPIGIAAELLQTFSTGDFTKTVPENYMNTSDETGVLMRSMNVMQKSIKDIVNTVINEAKNLEDSALQTNKQLEELNSQVEEVVATTEEMSAVMQETAASAEEMNSTSIEIKQAIESITQKANDGSGTAAVITKRAETLKENSIVSQKAAADMRESVDTNLRNAIEKSKSVAKINLLAESILEITSQTNLLALNAAIEAARAGEAGKGFAVVAEEIRNLAENSARTVNEIQDITKIVVPSVENLVQNSEKVLEFIDLTVIKDYESLVDIGNLYSKDAKSVQDLVANFSSEAQKLSSSIENMVRAISEVSISNNETAEGSQNIAEKTTVILKKTNDVTQQSEKTERSSEELKNAVGKFIV</sequence>
<dbReference type="PROSITE" id="PS50111">
    <property type="entry name" value="CHEMOTAXIS_TRANSDUC_2"/>
    <property type="match status" value="1"/>
</dbReference>
<dbReference type="SMART" id="SM00304">
    <property type="entry name" value="HAMP"/>
    <property type="match status" value="1"/>
</dbReference>
<comment type="similarity">
    <text evidence="2">Belongs to the methyl-accepting chemotaxis (MCP) protein family.</text>
</comment>
<protein>
    <submittedName>
        <fullName evidence="8">Methyl-accepting chemotaxis protein</fullName>
    </submittedName>
</protein>
<dbReference type="Pfam" id="PF00672">
    <property type="entry name" value="HAMP"/>
    <property type="match status" value="1"/>
</dbReference>
<evidence type="ECO:0000256" key="4">
    <source>
        <dbReference type="SAM" id="Coils"/>
    </source>
</evidence>